<evidence type="ECO:0000313" key="3">
    <source>
        <dbReference type="Proteomes" id="UP001591681"/>
    </source>
</evidence>
<dbReference type="Pfam" id="PF09004">
    <property type="entry name" value="ALKBH8_N"/>
    <property type="match status" value="1"/>
</dbReference>
<protein>
    <recommendedName>
        <fullName evidence="1">Alkylated DNA repair protein AlkB homologue 8 N-terminal domain-containing protein</fullName>
    </recommendedName>
</protein>
<dbReference type="EMBL" id="JBHFQA010000007">
    <property type="protein sequence ID" value="KAL2095521.1"/>
    <property type="molecule type" value="Genomic_DNA"/>
</dbReference>
<accession>A0ABD1K8Y8</accession>
<reference evidence="2 3" key="1">
    <citation type="submission" date="2024-09" db="EMBL/GenBank/DDBJ databases">
        <title>A chromosome-level genome assembly of Gray's grenadier anchovy, Coilia grayii.</title>
        <authorList>
            <person name="Fu Z."/>
        </authorList>
    </citation>
    <scope>NUCLEOTIDE SEQUENCE [LARGE SCALE GENOMIC DNA]</scope>
    <source>
        <strain evidence="2">G4</strain>
        <tissue evidence="2">Muscle</tissue>
    </source>
</reference>
<evidence type="ECO:0000259" key="1">
    <source>
        <dbReference type="Pfam" id="PF09004"/>
    </source>
</evidence>
<feature type="domain" description="Alkylated DNA repair protein AlkB homologue 8 N-terminal" evidence="1">
    <location>
        <begin position="4"/>
        <end position="45"/>
    </location>
</feature>
<sequence>MFSWTLNTTHITKKAQQRLYFLRRLRKAHLPTSILTTFYRGTIESILSGAITVWFGNCNAADRKALQWIVRTAEKITGVSLPPLADIHSTRCLRKAKNIVKDSTHPSHGLFTLLPSGRRFRSINARTSRMGKSFFLQAVRQLNSL</sequence>
<comment type="caution">
    <text evidence="2">The sequence shown here is derived from an EMBL/GenBank/DDBJ whole genome shotgun (WGS) entry which is preliminary data.</text>
</comment>
<gene>
    <name evidence="2" type="ORF">ACEWY4_007669</name>
</gene>
<dbReference type="Proteomes" id="UP001591681">
    <property type="component" value="Unassembled WGS sequence"/>
</dbReference>
<keyword evidence="3" id="KW-1185">Reference proteome</keyword>
<proteinExistence type="predicted"/>
<dbReference type="InterPro" id="IPR015095">
    <property type="entry name" value="AlkB_hom8_N"/>
</dbReference>
<evidence type="ECO:0000313" key="2">
    <source>
        <dbReference type="EMBL" id="KAL2095521.1"/>
    </source>
</evidence>
<organism evidence="2 3">
    <name type="scientific">Coilia grayii</name>
    <name type="common">Gray's grenadier anchovy</name>
    <dbReference type="NCBI Taxonomy" id="363190"/>
    <lineage>
        <taxon>Eukaryota</taxon>
        <taxon>Metazoa</taxon>
        <taxon>Chordata</taxon>
        <taxon>Craniata</taxon>
        <taxon>Vertebrata</taxon>
        <taxon>Euteleostomi</taxon>
        <taxon>Actinopterygii</taxon>
        <taxon>Neopterygii</taxon>
        <taxon>Teleostei</taxon>
        <taxon>Clupei</taxon>
        <taxon>Clupeiformes</taxon>
        <taxon>Clupeoidei</taxon>
        <taxon>Engraulidae</taxon>
        <taxon>Coilinae</taxon>
        <taxon>Coilia</taxon>
    </lineage>
</organism>
<dbReference type="AlphaFoldDB" id="A0ABD1K8Y8"/>
<name>A0ABD1K8Y8_9TELE</name>